<feature type="domain" description="RNA polymerase alpha subunit C-terminal" evidence="1">
    <location>
        <begin position="200"/>
        <end position="253"/>
    </location>
</feature>
<evidence type="ECO:0000313" key="3">
    <source>
        <dbReference type="Proteomes" id="UP000031549"/>
    </source>
</evidence>
<dbReference type="EMBL" id="JTCM02000082">
    <property type="protein sequence ID" value="NEU75775.1"/>
    <property type="molecule type" value="Genomic_DNA"/>
</dbReference>
<accession>A0A846HEK8</accession>
<protein>
    <recommendedName>
        <fullName evidence="1">RNA polymerase alpha subunit C-terminal domain-containing protein</fullName>
    </recommendedName>
</protein>
<comment type="caution">
    <text evidence="2">The sequence shown here is derived from an EMBL/GenBank/DDBJ whole genome shotgun (WGS) entry which is preliminary data.</text>
</comment>
<dbReference type="GO" id="GO:0003899">
    <property type="term" value="F:DNA-directed RNA polymerase activity"/>
    <property type="evidence" value="ECO:0007669"/>
    <property type="project" value="InterPro"/>
</dbReference>
<dbReference type="GO" id="GO:0003677">
    <property type="term" value="F:DNA binding"/>
    <property type="evidence" value="ECO:0007669"/>
    <property type="project" value="InterPro"/>
</dbReference>
<dbReference type="GO" id="GO:0006351">
    <property type="term" value="P:DNA-templated transcription"/>
    <property type="evidence" value="ECO:0007669"/>
    <property type="project" value="InterPro"/>
</dbReference>
<proteinExistence type="predicted"/>
<dbReference type="Pfam" id="PF03118">
    <property type="entry name" value="RNA_pol_A_CTD"/>
    <property type="match status" value="1"/>
</dbReference>
<dbReference type="AlphaFoldDB" id="A0A846HEK8"/>
<reference evidence="2 3" key="1">
    <citation type="journal article" date="2015" name="Genome Announc.">
        <title>Draft Genome Sequence of Cyanobacterium Hassallia byssoidea Strain VB512170, Isolated from Monuments in India.</title>
        <authorList>
            <person name="Singh D."/>
            <person name="Chandrababunaidu M.M."/>
            <person name="Panda A."/>
            <person name="Sen D."/>
            <person name="Bhattacharyya S."/>
            <person name="Adhikary S.P."/>
            <person name="Tripathy S."/>
        </authorList>
    </citation>
    <scope>NUCLEOTIDE SEQUENCE [LARGE SCALE GENOMIC DNA]</scope>
    <source>
        <strain evidence="2 3">VB512170</strain>
    </source>
</reference>
<evidence type="ECO:0000259" key="1">
    <source>
        <dbReference type="Pfam" id="PF03118"/>
    </source>
</evidence>
<organism evidence="2 3">
    <name type="scientific">Hassallia byssoidea VB512170</name>
    <dbReference type="NCBI Taxonomy" id="1304833"/>
    <lineage>
        <taxon>Bacteria</taxon>
        <taxon>Bacillati</taxon>
        <taxon>Cyanobacteriota</taxon>
        <taxon>Cyanophyceae</taxon>
        <taxon>Nostocales</taxon>
        <taxon>Tolypothrichaceae</taxon>
        <taxon>Hassallia</taxon>
    </lineage>
</organism>
<name>A0A846HEK8_9CYAN</name>
<gene>
    <name evidence="2" type="ORF">PI95_025265</name>
</gene>
<dbReference type="InterPro" id="IPR011260">
    <property type="entry name" value="RNAP_asu_C"/>
</dbReference>
<dbReference type="Proteomes" id="UP000031549">
    <property type="component" value="Unassembled WGS sequence"/>
</dbReference>
<dbReference type="Gene3D" id="1.10.150.20">
    <property type="entry name" value="5' to 3' exonuclease, C-terminal subdomain"/>
    <property type="match status" value="1"/>
</dbReference>
<dbReference type="SUPFAM" id="SSF47789">
    <property type="entry name" value="C-terminal domain of RNA polymerase alpha subunit"/>
    <property type="match status" value="1"/>
</dbReference>
<evidence type="ECO:0000313" key="2">
    <source>
        <dbReference type="EMBL" id="NEU75775.1"/>
    </source>
</evidence>
<dbReference type="RefSeq" id="WP_039743286.1">
    <property type="nucleotide sequence ID" value="NZ_JTCM02000082.1"/>
</dbReference>
<sequence length="267" mass="30978">MIDNLNNLLLAGINSIKGNKNGRHIKKIDIILDQKNILKLLEIVDETHVHPQYEYIEVYFGSWKSFFRNKAGLIVSGAYSGKRECKSLIEGLNQLGAERWKIVHFESVLIDINDTYTLGTLDYNHNYSHLYDPDGFYFNRGNNYKYFHKKSYILEIKATPFFNQTILDFHSGTSNNLYKSPIIEKTREEEALEEYEHDTLFKEELNLSARAYACLKIADLASIEGLENLGYSSKSRIMEIANMEQDVAEEIMQWFKNFCGIEIAEED</sequence>
<keyword evidence="3" id="KW-1185">Reference proteome</keyword>